<name>A0AA88VW39_9ASTE</name>
<dbReference type="GO" id="GO:0007166">
    <property type="term" value="P:cell surface receptor signaling pathway"/>
    <property type="evidence" value="ECO:0007669"/>
    <property type="project" value="InterPro"/>
</dbReference>
<dbReference type="GO" id="GO:0004674">
    <property type="term" value="F:protein serine/threonine kinase activity"/>
    <property type="evidence" value="ECO:0007669"/>
    <property type="project" value="TreeGrafter"/>
</dbReference>
<reference evidence="4" key="1">
    <citation type="submission" date="2022-12" db="EMBL/GenBank/DDBJ databases">
        <title>Draft genome assemblies for two species of Escallonia (Escalloniales).</title>
        <authorList>
            <person name="Chanderbali A."/>
            <person name="Dervinis C."/>
            <person name="Anghel I."/>
            <person name="Soltis D."/>
            <person name="Soltis P."/>
            <person name="Zapata F."/>
        </authorList>
    </citation>
    <scope>NUCLEOTIDE SEQUENCE</scope>
    <source>
        <strain evidence="4">UCBG64.0493</strain>
        <tissue evidence="4">Leaf</tissue>
    </source>
</reference>
<proteinExistence type="predicted"/>
<dbReference type="GO" id="GO:0005886">
    <property type="term" value="C:plasma membrane"/>
    <property type="evidence" value="ECO:0007669"/>
    <property type="project" value="TreeGrafter"/>
</dbReference>
<evidence type="ECO:0000256" key="2">
    <source>
        <dbReference type="ARBA" id="ARBA00022840"/>
    </source>
</evidence>
<sequence length="162" mass="18163">MEQFVIEVIILSQISHPNIVKLLACCLETPIPLLVSEFIPKKTLFHHIHEQGYPSAMPLDVRLKIATKTAEALAHMHSATQIIHRHVKSADILLSDDYTAKVSDFGTSRFVPLDKTRISTFVQGTFGYMDPVYFRSGNLTEKSDVYSFGVVLVELLTGEKSM</sequence>
<evidence type="ECO:0000256" key="1">
    <source>
        <dbReference type="ARBA" id="ARBA00022741"/>
    </source>
</evidence>
<keyword evidence="5" id="KW-1185">Reference proteome</keyword>
<evidence type="ECO:0000313" key="4">
    <source>
        <dbReference type="EMBL" id="KAK3016302.1"/>
    </source>
</evidence>
<dbReference type="PANTHER" id="PTHR27005">
    <property type="entry name" value="WALL-ASSOCIATED RECEPTOR KINASE-LIKE 21"/>
    <property type="match status" value="1"/>
</dbReference>
<comment type="caution">
    <text evidence="4">The sequence shown here is derived from an EMBL/GenBank/DDBJ whole genome shotgun (WGS) entry which is preliminary data.</text>
</comment>
<keyword evidence="1" id="KW-0547">Nucleotide-binding</keyword>
<dbReference type="InterPro" id="IPR001245">
    <property type="entry name" value="Ser-Thr/Tyr_kinase_cat_dom"/>
</dbReference>
<dbReference type="Pfam" id="PF07714">
    <property type="entry name" value="PK_Tyr_Ser-Thr"/>
    <property type="match status" value="1"/>
</dbReference>
<accession>A0AA88VW39</accession>
<feature type="domain" description="Protein kinase" evidence="3">
    <location>
        <begin position="1"/>
        <end position="162"/>
    </location>
</feature>
<organism evidence="4 5">
    <name type="scientific">Escallonia herrerae</name>
    <dbReference type="NCBI Taxonomy" id="1293975"/>
    <lineage>
        <taxon>Eukaryota</taxon>
        <taxon>Viridiplantae</taxon>
        <taxon>Streptophyta</taxon>
        <taxon>Embryophyta</taxon>
        <taxon>Tracheophyta</taxon>
        <taxon>Spermatophyta</taxon>
        <taxon>Magnoliopsida</taxon>
        <taxon>eudicotyledons</taxon>
        <taxon>Gunneridae</taxon>
        <taxon>Pentapetalae</taxon>
        <taxon>asterids</taxon>
        <taxon>campanulids</taxon>
        <taxon>Escalloniales</taxon>
        <taxon>Escalloniaceae</taxon>
        <taxon>Escallonia</taxon>
    </lineage>
</organism>
<keyword evidence="2" id="KW-0067">ATP-binding</keyword>
<gene>
    <name evidence="4" type="ORF">RJ639_007622</name>
</gene>
<dbReference type="PROSITE" id="PS50011">
    <property type="entry name" value="PROTEIN_KINASE_DOM"/>
    <property type="match status" value="1"/>
</dbReference>
<dbReference type="Gene3D" id="1.10.510.10">
    <property type="entry name" value="Transferase(Phosphotransferase) domain 1"/>
    <property type="match status" value="1"/>
</dbReference>
<dbReference type="AlphaFoldDB" id="A0AA88VW39"/>
<dbReference type="InterPro" id="IPR045274">
    <property type="entry name" value="WAK-like"/>
</dbReference>
<dbReference type="EMBL" id="JAVXUP010001076">
    <property type="protein sequence ID" value="KAK3016302.1"/>
    <property type="molecule type" value="Genomic_DNA"/>
</dbReference>
<evidence type="ECO:0000313" key="5">
    <source>
        <dbReference type="Proteomes" id="UP001188597"/>
    </source>
</evidence>
<dbReference type="GO" id="GO:0005524">
    <property type="term" value="F:ATP binding"/>
    <property type="evidence" value="ECO:0007669"/>
    <property type="project" value="UniProtKB-KW"/>
</dbReference>
<dbReference type="PANTHER" id="PTHR27005:SF283">
    <property type="entry name" value="OS02G0633066 PROTEIN"/>
    <property type="match status" value="1"/>
</dbReference>
<dbReference type="InterPro" id="IPR000719">
    <property type="entry name" value="Prot_kinase_dom"/>
</dbReference>
<evidence type="ECO:0000259" key="3">
    <source>
        <dbReference type="PROSITE" id="PS50011"/>
    </source>
</evidence>
<protein>
    <recommendedName>
        <fullName evidence="3">Protein kinase domain-containing protein</fullName>
    </recommendedName>
</protein>
<dbReference type="SUPFAM" id="SSF56112">
    <property type="entry name" value="Protein kinase-like (PK-like)"/>
    <property type="match status" value="1"/>
</dbReference>
<dbReference type="InterPro" id="IPR011009">
    <property type="entry name" value="Kinase-like_dom_sf"/>
</dbReference>
<dbReference type="Proteomes" id="UP001188597">
    <property type="component" value="Unassembled WGS sequence"/>
</dbReference>